<reference evidence="1 2" key="1">
    <citation type="submission" date="2014-10" db="EMBL/GenBank/DDBJ databases">
        <title>Kaistella jeonii genome.</title>
        <authorList>
            <person name="Clayton J.T."/>
            <person name="Newman J.D."/>
        </authorList>
    </citation>
    <scope>NUCLEOTIDE SEQUENCE [LARGE SCALE GENOMIC DNA]</scope>
    <source>
        <strain evidence="1 2">DSM 17048</strain>
    </source>
</reference>
<comment type="caution">
    <text evidence="1">The sequence shown here is derived from an EMBL/GenBank/DDBJ whole genome shotgun (WGS) entry which is preliminary data.</text>
</comment>
<organism evidence="1 2">
    <name type="scientific">Kaistella jeonii</name>
    <dbReference type="NCBI Taxonomy" id="266749"/>
    <lineage>
        <taxon>Bacteria</taxon>
        <taxon>Pseudomonadati</taxon>
        <taxon>Bacteroidota</taxon>
        <taxon>Flavobacteriia</taxon>
        <taxon>Flavobacteriales</taxon>
        <taxon>Weeksellaceae</taxon>
        <taxon>Chryseobacterium group</taxon>
        <taxon>Kaistella</taxon>
    </lineage>
</organism>
<keyword evidence="2" id="KW-1185">Reference proteome</keyword>
<sequence length="95" mass="11328">MRQQENVFPRDRAFHFNLFYFACAFAFQKNKKGFPLQSLVRNSAEIIKLIFYTDKLQLFLMILCDISLFDKCQRILTTIAATLYHQTNNRQNENL</sequence>
<protein>
    <submittedName>
        <fullName evidence="1">Uncharacterized protein</fullName>
    </submittedName>
</protein>
<accession>A0A0C1F5E8</accession>
<evidence type="ECO:0000313" key="2">
    <source>
        <dbReference type="Proteomes" id="UP000031473"/>
    </source>
</evidence>
<dbReference type="Proteomes" id="UP000031473">
    <property type="component" value="Unassembled WGS sequence"/>
</dbReference>
<name>A0A0C1F5E8_9FLAO</name>
<evidence type="ECO:0000313" key="1">
    <source>
        <dbReference type="EMBL" id="KIA88432.1"/>
    </source>
</evidence>
<gene>
    <name evidence="1" type="ORF">OA86_10350</name>
</gene>
<dbReference type="EMBL" id="JSYL01000007">
    <property type="protein sequence ID" value="KIA88432.1"/>
    <property type="molecule type" value="Genomic_DNA"/>
</dbReference>
<dbReference type="AlphaFoldDB" id="A0A0C1F5E8"/>
<proteinExistence type="predicted"/>